<reference evidence="1 2" key="2">
    <citation type="submission" date="2009-02" db="EMBL/GenBank/DDBJ databases">
        <title>Draft genome sequence of Clostridium methylpentosum (DSM 5476).</title>
        <authorList>
            <person name="Sudarsanam P."/>
            <person name="Ley R."/>
            <person name="Guruge J."/>
            <person name="Turnbaugh P.J."/>
            <person name="Mahowald M."/>
            <person name="Liep D."/>
            <person name="Gordon J."/>
        </authorList>
    </citation>
    <scope>NUCLEOTIDE SEQUENCE [LARGE SCALE GENOMIC DNA]</scope>
    <source>
        <strain evidence="1 2">DSM 5476</strain>
    </source>
</reference>
<dbReference type="Proteomes" id="UP000003340">
    <property type="component" value="Unassembled WGS sequence"/>
</dbReference>
<gene>
    <name evidence="1" type="ORF">CLOSTMETH_02916</name>
</gene>
<proteinExistence type="predicted"/>
<organism evidence="1 2">
    <name type="scientific">[Clostridium] methylpentosum DSM 5476</name>
    <dbReference type="NCBI Taxonomy" id="537013"/>
    <lineage>
        <taxon>Bacteria</taxon>
        <taxon>Bacillati</taxon>
        <taxon>Bacillota</taxon>
        <taxon>Clostridia</taxon>
        <taxon>Eubacteriales</taxon>
        <taxon>Oscillospiraceae</taxon>
        <taxon>Oscillospiraceae incertae sedis</taxon>
    </lineage>
</organism>
<dbReference type="EMBL" id="ACEC01000099">
    <property type="protein sequence ID" value="EEG29483.1"/>
    <property type="molecule type" value="Genomic_DNA"/>
</dbReference>
<sequence length="62" mass="7218">MLQVSAAAVLLFNELDCEFELLQCFDAAIEFEYLIFDPDGKAFKIVVQFWVELVWHSCFTSH</sequence>
<dbReference type="STRING" id="537013.CLOSTMETH_02916"/>
<reference evidence="1 2" key="1">
    <citation type="submission" date="2009-01" db="EMBL/GenBank/DDBJ databases">
        <authorList>
            <person name="Fulton L."/>
            <person name="Clifton S."/>
            <person name="Fulton B."/>
            <person name="Xu J."/>
            <person name="Minx P."/>
            <person name="Pepin K.H."/>
            <person name="Johnson M."/>
            <person name="Bhonagiri V."/>
            <person name="Nash W.E."/>
            <person name="Mardis E.R."/>
            <person name="Wilson R.K."/>
        </authorList>
    </citation>
    <scope>NUCLEOTIDE SEQUENCE [LARGE SCALE GENOMIC DNA]</scope>
    <source>
        <strain evidence="1 2">DSM 5476</strain>
    </source>
</reference>
<dbReference type="AlphaFoldDB" id="C0EGC3"/>
<name>C0EGC3_9FIRM</name>
<evidence type="ECO:0000313" key="2">
    <source>
        <dbReference type="Proteomes" id="UP000003340"/>
    </source>
</evidence>
<comment type="caution">
    <text evidence="1">The sequence shown here is derived from an EMBL/GenBank/DDBJ whole genome shotgun (WGS) entry which is preliminary data.</text>
</comment>
<protein>
    <submittedName>
        <fullName evidence="1">Uncharacterized protein</fullName>
    </submittedName>
</protein>
<evidence type="ECO:0000313" key="1">
    <source>
        <dbReference type="EMBL" id="EEG29483.1"/>
    </source>
</evidence>
<keyword evidence="2" id="KW-1185">Reference proteome</keyword>
<accession>C0EGC3</accession>
<dbReference type="HOGENOM" id="CLU_2896147_0_0_9"/>